<feature type="signal peptide" evidence="1">
    <location>
        <begin position="1"/>
        <end position="20"/>
    </location>
</feature>
<dbReference type="RefSeq" id="WP_191101659.1">
    <property type="nucleotide sequence ID" value="NZ_JACXXH010000008.1"/>
</dbReference>
<sequence>MLKQKLLFIVAIVFCNSAYSQFEDVKAVAEDLIFLTDQYITPAANASVFQASGGWYTSVKPKDKFDVELSIQYNVLLIPNNQKAFLVNEVQLQNIGIQGNATSSLIPSALGDDNIVVLEGSINDEVFEFDAPEGINANTVQHGQVQASVGLWKKTNVIVRLAPSIKINSSVYKSLDFGVMHNLNQWFAVLNNSSFNFAFLGTYSNYSVDEDFNEADLIIGKINAIKVDGQSYGFNLISSKTFNNFDVSLGLGLTTSNFEYKVGGEGDLLLDILNTGLETLSKSKTNFKSDLSVNYNLNNFSINSMLTFGNFSNIVLGLNYNFI</sequence>
<protein>
    <submittedName>
        <fullName evidence="2">Uncharacterized protein</fullName>
    </submittedName>
</protein>
<feature type="chain" id="PRO_5046344400" evidence="1">
    <location>
        <begin position="21"/>
        <end position="323"/>
    </location>
</feature>
<evidence type="ECO:0000313" key="3">
    <source>
        <dbReference type="Proteomes" id="UP000627521"/>
    </source>
</evidence>
<dbReference type="EMBL" id="JACXXH010000008">
    <property type="protein sequence ID" value="MBD3864544.1"/>
    <property type="molecule type" value="Genomic_DNA"/>
</dbReference>
<proteinExistence type="predicted"/>
<evidence type="ECO:0000313" key="2">
    <source>
        <dbReference type="EMBL" id="MBD3864544.1"/>
    </source>
</evidence>
<evidence type="ECO:0000256" key="1">
    <source>
        <dbReference type="SAM" id="SignalP"/>
    </source>
</evidence>
<organism evidence="2 3">
    <name type="scientific">Olleya marilimosa</name>
    <dbReference type="NCBI Taxonomy" id="272164"/>
    <lineage>
        <taxon>Bacteria</taxon>
        <taxon>Pseudomonadati</taxon>
        <taxon>Bacteroidota</taxon>
        <taxon>Flavobacteriia</taxon>
        <taxon>Flavobacteriales</taxon>
        <taxon>Flavobacteriaceae</taxon>
    </lineage>
</organism>
<dbReference type="InterPro" id="IPR046495">
    <property type="entry name" value="DUF6588"/>
</dbReference>
<gene>
    <name evidence="2" type="ORF">IEG06_13885</name>
</gene>
<dbReference type="Proteomes" id="UP000627521">
    <property type="component" value="Unassembled WGS sequence"/>
</dbReference>
<dbReference type="Pfam" id="PF20230">
    <property type="entry name" value="DUF6588"/>
    <property type="match status" value="1"/>
</dbReference>
<name>A0ABR8LWK1_9FLAO</name>
<keyword evidence="3" id="KW-1185">Reference proteome</keyword>
<reference evidence="2 3" key="1">
    <citation type="submission" date="2020-09" db="EMBL/GenBank/DDBJ databases">
        <title>Bacillus nautilus sp. nov., Chryseoglobus crepusculi sp. nov, and Psychrobacter noctis sp. nov., isolated from deep-sea sponges from the equatorial Atlantic.</title>
        <authorList>
            <person name="Stennett H.L."/>
            <person name="Williams S.E."/>
        </authorList>
    </citation>
    <scope>NUCLEOTIDE SEQUENCE [LARGE SCALE GENOMIC DNA]</scope>
    <source>
        <strain evidence="2 3">28M-24</strain>
    </source>
</reference>
<comment type="caution">
    <text evidence="2">The sequence shown here is derived from an EMBL/GenBank/DDBJ whole genome shotgun (WGS) entry which is preliminary data.</text>
</comment>
<accession>A0ABR8LWK1</accession>
<keyword evidence="1" id="KW-0732">Signal</keyword>